<dbReference type="Gene3D" id="3.10.20.30">
    <property type="match status" value="1"/>
</dbReference>
<organism evidence="6">
    <name type="scientific">Fagus sylvatica</name>
    <name type="common">Beechnut</name>
    <dbReference type="NCBI Taxonomy" id="28930"/>
    <lineage>
        <taxon>Eukaryota</taxon>
        <taxon>Viridiplantae</taxon>
        <taxon>Streptophyta</taxon>
        <taxon>Embryophyta</taxon>
        <taxon>Tracheophyta</taxon>
        <taxon>Spermatophyta</taxon>
        <taxon>Magnoliopsida</taxon>
        <taxon>eudicotyledons</taxon>
        <taxon>Gunneridae</taxon>
        <taxon>Pentapetalae</taxon>
        <taxon>rosids</taxon>
        <taxon>fabids</taxon>
        <taxon>Fagales</taxon>
        <taxon>Fagaceae</taxon>
        <taxon>Fagus</taxon>
    </lineage>
</organism>
<dbReference type="Gene3D" id="6.10.140.1070">
    <property type="match status" value="2"/>
</dbReference>
<dbReference type="Pfam" id="PF02824">
    <property type="entry name" value="TGS"/>
    <property type="match status" value="1"/>
</dbReference>
<dbReference type="CDD" id="cd17230">
    <property type="entry name" value="TGS_DRG1"/>
    <property type="match status" value="1"/>
</dbReference>
<feature type="domain" description="TGS" evidence="5">
    <location>
        <begin position="263"/>
        <end position="341"/>
    </location>
</feature>
<evidence type="ECO:0000259" key="4">
    <source>
        <dbReference type="PROSITE" id="PS51710"/>
    </source>
</evidence>
<dbReference type="InterPro" id="IPR012676">
    <property type="entry name" value="TGS-like"/>
</dbReference>
<evidence type="ECO:0000256" key="2">
    <source>
        <dbReference type="ARBA" id="ARBA00023134"/>
    </source>
</evidence>
<dbReference type="PROSITE" id="PS51880">
    <property type="entry name" value="TGS"/>
    <property type="match status" value="1"/>
</dbReference>
<feature type="compositionally biased region" description="Basic and acidic residues" evidence="3">
    <location>
        <begin position="363"/>
        <end position="374"/>
    </location>
</feature>
<dbReference type="Pfam" id="PF16897">
    <property type="entry name" value="MMR_HSR1_Xtn"/>
    <property type="match status" value="1"/>
</dbReference>
<dbReference type="InterPro" id="IPR004095">
    <property type="entry name" value="TGS"/>
</dbReference>
<dbReference type="FunFam" id="3.40.50.300:FF:001436">
    <property type="entry name" value="Developmentally-regulated GTP-binding protein"/>
    <property type="match status" value="1"/>
</dbReference>
<evidence type="ECO:0008006" key="7">
    <source>
        <dbReference type="Google" id="ProtNLM"/>
    </source>
</evidence>
<evidence type="ECO:0000313" key="6">
    <source>
        <dbReference type="EMBL" id="SPD30234.1"/>
    </source>
</evidence>
<dbReference type="InterPro" id="IPR031662">
    <property type="entry name" value="GTP-binding_2"/>
</dbReference>
<dbReference type="PROSITE" id="PS00905">
    <property type="entry name" value="GTP1_OBG"/>
    <property type="match status" value="1"/>
</dbReference>
<dbReference type="PROSITE" id="PS51710">
    <property type="entry name" value="G_OBG"/>
    <property type="match status" value="1"/>
</dbReference>
<proteinExistence type="predicted"/>
<feature type="region of interest" description="Disordered" evidence="3">
    <location>
        <begin position="344"/>
        <end position="374"/>
    </location>
</feature>
<keyword evidence="1" id="KW-0547">Nucleotide-binding</keyword>
<dbReference type="InterPro" id="IPR012675">
    <property type="entry name" value="Beta-grasp_dom_sf"/>
</dbReference>
<dbReference type="AlphaFoldDB" id="A0A2N9J0Y9"/>
<dbReference type="InterPro" id="IPR006074">
    <property type="entry name" value="GTP1-OBG_CS"/>
</dbReference>
<dbReference type="FunFam" id="3.10.20.30:FF:000003">
    <property type="entry name" value="Developmentally-regulated GTP-binding protein 1"/>
    <property type="match status" value="1"/>
</dbReference>
<dbReference type="GO" id="GO:0005525">
    <property type="term" value="F:GTP binding"/>
    <property type="evidence" value="ECO:0007669"/>
    <property type="project" value="UniProtKB-KW"/>
</dbReference>
<evidence type="ECO:0000256" key="3">
    <source>
        <dbReference type="SAM" id="MobiDB-lite"/>
    </source>
</evidence>
<dbReference type="InterPro" id="IPR006073">
    <property type="entry name" value="GTP-bd"/>
</dbReference>
<evidence type="ECO:0000259" key="5">
    <source>
        <dbReference type="PROSITE" id="PS51880"/>
    </source>
</evidence>
<dbReference type="GO" id="GO:0003924">
    <property type="term" value="F:GTPase activity"/>
    <property type="evidence" value="ECO:0007669"/>
    <property type="project" value="InterPro"/>
</dbReference>
<dbReference type="InterPro" id="IPR005225">
    <property type="entry name" value="Small_GTP-bd"/>
</dbReference>
<dbReference type="Pfam" id="PF01926">
    <property type="entry name" value="MMR_HSR1"/>
    <property type="match status" value="1"/>
</dbReference>
<dbReference type="SUPFAM" id="SSF52540">
    <property type="entry name" value="P-loop containing nucleoside triphosphate hydrolases"/>
    <property type="match status" value="1"/>
</dbReference>
<name>A0A2N9J0Y9_FAGSY</name>
<protein>
    <recommendedName>
        <fullName evidence="7">OBG-type G domain-containing protein</fullName>
    </recommendedName>
</protein>
<sequence length="374" mass="41556">MGIIEKIKEIEAEMARTQKNKATEYHLGQLKAKIAKLRTQLLEPPKGSSGGGEGFEVTKYGHGRVALIGFPSVGKSTLLTMLTGTHSEAASYEFTTLTCIPGIIHYNDTKIQLLDLPGIIEGASEGKGRGRQVIAVAKSSDIVLMVLDASKSEGHRQILTKELEAVGLRLNQRPPQIYFKRKKTGGISFNSTAPLTHVDEKLCYQILHEYKIHNAELLFREDATVIGIDDVDHLARQPNSVVISCNLKLNFDRLLAKMWEEMGLVRVYTKPQGQQPDFSDPVVLSADRGGCSVEDFCNHIHRSLVKDVKYVLVWGISSRHYPQHCGLSHVLQDEDVVQIVKKKETDEGGRGRFKSHSNAPARISDREKKAPLKT</sequence>
<dbReference type="EMBL" id="OIVN01006306">
    <property type="protein sequence ID" value="SPD30234.1"/>
    <property type="molecule type" value="Genomic_DNA"/>
</dbReference>
<feature type="domain" description="OBG-type G" evidence="4">
    <location>
        <begin position="63"/>
        <end position="263"/>
    </location>
</feature>
<dbReference type="SUPFAM" id="SSF81271">
    <property type="entry name" value="TGS-like"/>
    <property type="match status" value="1"/>
</dbReference>
<dbReference type="PANTHER" id="PTHR43127">
    <property type="entry name" value="DEVELOPMENTALLY-REGULATED GTP-BINDING PROTEIN 2"/>
    <property type="match status" value="1"/>
</dbReference>
<evidence type="ECO:0000256" key="1">
    <source>
        <dbReference type="ARBA" id="ARBA00022741"/>
    </source>
</evidence>
<dbReference type="InterPro" id="IPR027417">
    <property type="entry name" value="P-loop_NTPase"/>
</dbReference>
<accession>A0A2N9J0Y9</accession>
<gene>
    <name evidence="6" type="ORF">FSB_LOCUS58116</name>
</gene>
<dbReference type="InterPro" id="IPR045001">
    <property type="entry name" value="DRG"/>
</dbReference>
<dbReference type="NCBIfam" id="TIGR00231">
    <property type="entry name" value="small_GTP"/>
    <property type="match status" value="1"/>
</dbReference>
<keyword evidence="2" id="KW-0342">GTP-binding</keyword>
<reference evidence="6" key="1">
    <citation type="submission" date="2018-02" db="EMBL/GenBank/DDBJ databases">
        <authorList>
            <person name="Cohen D.B."/>
            <person name="Kent A.D."/>
        </authorList>
    </citation>
    <scope>NUCLEOTIDE SEQUENCE</scope>
</reference>
<dbReference type="CDD" id="cd01896">
    <property type="entry name" value="DRG"/>
    <property type="match status" value="1"/>
</dbReference>
<dbReference type="PRINTS" id="PR00326">
    <property type="entry name" value="GTP1OBG"/>
</dbReference>
<dbReference type="InterPro" id="IPR031167">
    <property type="entry name" value="G_OBG"/>
</dbReference>